<sequence>MKFSMQEDLLSQLLEAIEDVVLCFDLNLKEDVLSPPEEFTCSINGEQFSVL</sequence>
<dbReference type="AlphaFoldDB" id="A0A2P2N335"/>
<protein>
    <submittedName>
        <fullName evidence="1">Uncharacterized protein</fullName>
    </submittedName>
</protein>
<evidence type="ECO:0000313" key="1">
    <source>
        <dbReference type="EMBL" id="MBX36894.1"/>
    </source>
</evidence>
<accession>A0A2P2N335</accession>
<dbReference type="EMBL" id="GGEC01056410">
    <property type="protein sequence ID" value="MBX36894.1"/>
    <property type="molecule type" value="Transcribed_RNA"/>
</dbReference>
<reference evidence="1" key="1">
    <citation type="submission" date="2018-02" db="EMBL/GenBank/DDBJ databases">
        <title>Rhizophora mucronata_Transcriptome.</title>
        <authorList>
            <person name="Meera S.P."/>
            <person name="Sreeshan A."/>
            <person name="Augustine A."/>
        </authorList>
    </citation>
    <scope>NUCLEOTIDE SEQUENCE</scope>
    <source>
        <tissue evidence="1">Leaf</tissue>
    </source>
</reference>
<name>A0A2P2N335_RHIMU</name>
<proteinExistence type="predicted"/>
<organism evidence="1">
    <name type="scientific">Rhizophora mucronata</name>
    <name type="common">Asiatic mangrove</name>
    <dbReference type="NCBI Taxonomy" id="61149"/>
    <lineage>
        <taxon>Eukaryota</taxon>
        <taxon>Viridiplantae</taxon>
        <taxon>Streptophyta</taxon>
        <taxon>Embryophyta</taxon>
        <taxon>Tracheophyta</taxon>
        <taxon>Spermatophyta</taxon>
        <taxon>Magnoliopsida</taxon>
        <taxon>eudicotyledons</taxon>
        <taxon>Gunneridae</taxon>
        <taxon>Pentapetalae</taxon>
        <taxon>rosids</taxon>
        <taxon>fabids</taxon>
        <taxon>Malpighiales</taxon>
        <taxon>Rhizophoraceae</taxon>
        <taxon>Rhizophora</taxon>
    </lineage>
</organism>